<dbReference type="EMBL" id="AMCI01007325">
    <property type="protein sequence ID" value="EJW92816.1"/>
    <property type="molecule type" value="Genomic_DNA"/>
</dbReference>
<gene>
    <name evidence="1" type="ORF">EVA_19078</name>
</gene>
<accession>J9FD36</accession>
<name>J9FD36_9ZZZZ</name>
<organism evidence="1">
    <name type="scientific">gut metagenome</name>
    <dbReference type="NCBI Taxonomy" id="749906"/>
    <lineage>
        <taxon>unclassified sequences</taxon>
        <taxon>metagenomes</taxon>
        <taxon>organismal metagenomes</taxon>
    </lineage>
</organism>
<proteinExistence type="predicted"/>
<comment type="caution">
    <text evidence="1">The sequence shown here is derived from an EMBL/GenBank/DDBJ whole genome shotgun (WGS) entry which is preliminary data.</text>
</comment>
<feature type="non-terminal residue" evidence="1">
    <location>
        <position position="67"/>
    </location>
</feature>
<protein>
    <submittedName>
        <fullName evidence="1">Uncharacterized protein</fullName>
    </submittedName>
</protein>
<sequence length="67" mass="7480">MSTNNRYTLADLAQEARADEAQMSIVHTIEDTEPLFESAPLIKCNAGNEHLTQIVTKYPKGQTRGFN</sequence>
<dbReference type="AlphaFoldDB" id="J9FD36"/>
<evidence type="ECO:0000313" key="1">
    <source>
        <dbReference type="EMBL" id="EJW92816.1"/>
    </source>
</evidence>
<reference evidence="1" key="1">
    <citation type="journal article" date="2012" name="PLoS ONE">
        <title>Gene sets for utilization of primary and secondary nutrition supplies in the distal gut of endangered iberian lynx.</title>
        <authorList>
            <person name="Alcaide M."/>
            <person name="Messina E."/>
            <person name="Richter M."/>
            <person name="Bargiela R."/>
            <person name="Peplies J."/>
            <person name="Huws S.A."/>
            <person name="Newbold C.J."/>
            <person name="Golyshin P.N."/>
            <person name="Simon M.A."/>
            <person name="Lopez G."/>
            <person name="Yakimov M.M."/>
            <person name="Ferrer M."/>
        </authorList>
    </citation>
    <scope>NUCLEOTIDE SEQUENCE</scope>
</reference>